<evidence type="ECO:0000313" key="1">
    <source>
        <dbReference type="EMBL" id="EDH2518591.1"/>
    </source>
</evidence>
<proteinExistence type="predicted"/>
<sequence>NMAEWWICLTMPPDEIEQIARFRSLTEEQKAMLASARKGEKKNGIPCYTEGVVLARNWNALFRSVPPSLYLALGMTEKDEKAQRRKLMKTHQCSELEAVFMVARNLDERRGVSV</sequence>
<organism evidence="1">
    <name type="scientific">Salmonella enterica</name>
    <name type="common">Salmonella choleraesuis</name>
    <dbReference type="NCBI Taxonomy" id="28901"/>
    <lineage>
        <taxon>Bacteria</taxon>
        <taxon>Pseudomonadati</taxon>
        <taxon>Pseudomonadota</taxon>
        <taxon>Gammaproteobacteria</taxon>
        <taxon>Enterobacterales</taxon>
        <taxon>Enterobacteriaceae</taxon>
        <taxon>Salmonella</taxon>
    </lineage>
</organism>
<protein>
    <submittedName>
        <fullName evidence="1">Conjugative transfer ATPase</fullName>
    </submittedName>
</protein>
<accession>A0A633IH23</accession>
<feature type="non-terminal residue" evidence="1">
    <location>
        <position position="1"/>
    </location>
</feature>
<dbReference type="AlphaFoldDB" id="A0A633IH23"/>
<gene>
    <name evidence="1" type="ORF">GC609_25860</name>
</gene>
<comment type="caution">
    <text evidence="1">The sequence shown here is derived from an EMBL/GenBank/DDBJ whole genome shotgun (WGS) entry which is preliminary data.</text>
</comment>
<name>A0A633IH23_SALER</name>
<dbReference type="Proteomes" id="UP000839618">
    <property type="component" value="Unassembled WGS sequence"/>
</dbReference>
<reference evidence="1" key="1">
    <citation type="submission" date="2019-10" db="EMBL/GenBank/DDBJ databases">
        <authorList>
            <consortium name="PulseNet: The National Subtyping Network for Foodborne Disease Surveillance"/>
            <person name="Tarr C.L."/>
            <person name="Trees E."/>
            <person name="Katz L.S."/>
            <person name="Carleton-Romer H.A."/>
            <person name="Stroika S."/>
            <person name="Kucerova Z."/>
            <person name="Roache K.F."/>
            <person name="Sabol A.L."/>
            <person name="Besser J."/>
            <person name="Gerner-Smidt P."/>
        </authorList>
    </citation>
    <scope>NUCLEOTIDE SEQUENCE [LARGE SCALE GENOMIC DNA]</scope>
    <source>
        <strain evidence="1">PNUSAS109563</strain>
    </source>
</reference>
<dbReference type="EMBL" id="AAMGXV010000035">
    <property type="protein sequence ID" value="EDH2518591.1"/>
    <property type="molecule type" value="Genomic_DNA"/>
</dbReference>